<comment type="subcellular location">
    <subcellularLocation>
        <location evidence="2">Cell membrane</location>
        <topology evidence="2">Single-pass membrane protein</topology>
    </subcellularLocation>
</comment>
<keyword evidence="8" id="KW-0444">Lipid biosynthesis</keyword>
<keyword evidence="7" id="KW-1003">Cell membrane</keyword>
<reference evidence="19 20" key="1">
    <citation type="submission" date="2020-04" db="EMBL/GenBank/DDBJ databases">
        <title>MicrobeNet Type strains.</title>
        <authorList>
            <person name="Nicholson A.C."/>
        </authorList>
    </citation>
    <scope>NUCLEOTIDE SEQUENCE [LARGE SCALE GENOMIC DNA]</scope>
    <source>
        <strain evidence="19 20">ATCC BAA-14</strain>
    </source>
</reference>
<dbReference type="InterPro" id="IPR019546">
    <property type="entry name" value="TAT_signal_bac_arc"/>
</dbReference>
<proteinExistence type="inferred from homology"/>
<dbReference type="EC" id="3.6.1.26" evidence="6"/>
<sequence length="293" mass="31887">MDSDSTPLPGASTPSRGLSRRTFLTTTAALGVGAVAGTGVAGIAWGAPPPDCGSPSDSGKTNARFWLWDQVKGCTPAQPGSNLYVKQISASPNRYYAIRRGGDNPHGNNDILLMPTNRISGIECSYLRHDPPNWWAGAWREAVANIPAKPSSPLALGVNSKDRRGQDQLHIHLSQVFYPTFSDLRQIQPVTKISDWMSPQANVELRINDRHKTPLRKTAWFRVVKYTGALPNLFAELAKVLPATESMEHQVVGAVWTGIGSTYYLINSTALKTPKGPGTGLLDFIYNWPANKP</sequence>
<protein>
    <recommendedName>
        <fullName evidence="6">CDP-diacylglycerol diphosphatase</fullName>
        <ecNumber evidence="6">3.6.1.26</ecNumber>
    </recommendedName>
    <alternativeName>
        <fullName evidence="16">CDP-diacylglycerol phosphatidylhydrolase</fullName>
    </alternativeName>
    <alternativeName>
        <fullName evidence="17">CDP-diglyceride hydrolase</fullName>
    </alternativeName>
</protein>
<evidence type="ECO:0000313" key="20">
    <source>
        <dbReference type="Proteomes" id="UP000563898"/>
    </source>
</evidence>
<evidence type="ECO:0000313" key="19">
    <source>
        <dbReference type="EMBL" id="NKY02114.1"/>
    </source>
</evidence>
<evidence type="ECO:0000256" key="16">
    <source>
        <dbReference type="ARBA" id="ARBA00032888"/>
    </source>
</evidence>
<evidence type="ECO:0000256" key="18">
    <source>
        <dbReference type="SAM" id="MobiDB-lite"/>
    </source>
</evidence>
<name>A0A846WKA2_9ACTN</name>
<evidence type="ECO:0000256" key="10">
    <source>
        <dbReference type="ARBA" id="ARBA00022801"/>
    </source>
</evidence>
<keyword evidence="12" id="KW-0443">Lipid metabolism</keyword>
<evidence type="ECO:0000256" key="14">
    <source>
        <dbReference type="ARBA" id="ARBA00023209"/>
    </source>
</evidence>
<keyword evidence="15" id="KW-1208">Phospholipid metabolism</keyword>
<accession>A0A846WKA2</accession>
<keyword evidence="14" id="KW-0594">Phospholipid biosynthesis</keyword>
<dbReference type="UniPathway" id="UPA00609">
    <property type="reaction ID" value="UER00664"/>
</dbReference>
<feature type="region of interest" description="Disordered" evidence="18">
    <location>
        <begin position="1"/>
        <end position="20"/>
    </location>
</feature>
<dbReference type="InterPro" id="IPR006311">
    <property type="entry name" value="TAT_signal"/>
</dbReference>
<dbReference type="InterPro" id="IPR036265">
    <property type="entry name" value="HIT-like_sf"/>
</dbReference>
<gene>
    <name evidence="19" type="ORF">HGA05_11050</name>
</gene>
<evidence type="ECO:0000256" key="8">
    <source>
        <dbReference type="ARBA" id="ARBA00022516"/>
    </source>
</evidence>
<dbReference type="Gene3D" id="3.30.428.30">
    <property type="entry name" value="HIT family - CDH-like"/>
    <property type="match status" value="1"/>
</dbReference>
<evidence type="ECO:0000256" key="3">
    <source>
        <dbReference type="ARBA" id="ARBA00004927"/>
    </source>
</evidence>
<dbReference type="EMBL" id="JAAXPC010000005">
    <property type="protein sequence ID" value="NKY02114.1"/>
    <property type="molecule type" value="Genomic_DNA"/>
</dbReference>
<evidence type="ECO:0000256" key="12">
    <source>
        <dbReference type="ARBA" id="ARBA00023098"/>
    </source>
</evidence>
<keyword evidence="13" id="KW-0472">Membrane</keyword>
<dbReference type="PROSITE" id="PS51318">
    <property type="entry name" value="TAT"/>
    <property type="match status" value="1"/>
</dbReference>
<dbReference type="GO" id="GO:0005886">
    <property type="term" value="C:plasma membrane"/>
    <property type="evidence" value="ECO:0007669"/>
    <property type="project" value="UniProtKB-SubCell"/>
</dbReference>
<evidence type="ECO:0000256" key="15">
    <source>
        <dbReference type="ARBA" id="ARBA00023264"/>
    </source>
</evidence>
<evidence type="ECO:0000256" key="17">
    <source>
        <dbReference type="ARBA" id="ARBA00032892"/>
    </source>
</evidence>
<dbReference type="GO" id="GO:0008715">
    <property type="term" value="F:CDP-diacylglycerol diphosphatase activity"/>
    <property type="evidence" value="ECO:0007669"/>
    <property type="project" value="UniProtKB-EC"/>
</dbReference>
<comment type="similarity">
    <text evidence="5">Belongs to the Cdh family.</text>
</comment>
<dbReference type="GO" id="GO:0046342">
    <property type="term" value="P:CDP-diacylglycerol catabolic process"/>
    <property type="evidence" value="ECO:0007669"/>
    <property type="project" value="UniProtKB-UniPathway"/>
</dbReference>
<dbReference type="Pfam" id="PF02611">
    <property type="entry name" value="CDH"/>
    <property type="match status" value="1"/>
</dbReference>
<keyword evidence="9" id="KW-0812">Transmembrane</keyword>
<evidence type="ECO:0000256" key="11">
    <source>
        <dbReference type="ARBA" id="ARBA00022989"/>
    </source>
</evidence>
<keyword evidence="10" id="KW-0378">Hydrolase</keyword>
<comment type="catalytic activity">
    <reaction evidence="1">
        <text>a CDP-1,2-diacyl-sn-glycerol + H2O = a 1,2-diacyl-sn-glycero-3-phosphate + CMP + 2 H(+)</text>
        <dbReference type="Rhea" id="RHEA:15221"/>
        <dbReference type="ChEBI" id="CHEBI:15377"/>
        <dbReference type="ChEBI" id="CHEBI:15378"/>
        <dbReference type="ChEBI" id="CHEBI:58332"/>
        <dbReference type="ChEBI" id="CHEBI:58608"/>
        <dbReference type="ChEBI" id="CHEBI:60377"/>
        <dbReference type="EC" id="3.6.1.26"/>
    </reaction>
</comment>
<dbReference type="InterPro" id="IPR003763">
    <property type="entry name" value="CDP-diacylglyc_Pase"/>
</dbReference>
<evidence type="ECO:0000256" key="1">
    <source>
        <dbReference type="ARBA" id="ARBA00001007"/>
    </source>
</evidence>
<dbReference type="GO" id="GO:0008654">
    <property type="term" value="P:phospholipid biosynthetic process"/>
    <property type="evidence" value="ECO:0007669"/>
    <property type="project" value="UniProtKB-KW"/>
</dbReference>
<evidence type="ECO:0000256" key="5">
    <source>
        <dbReference type="ARBA" id="ARBA00006435"/>
    </source>
</evidence>
<dbReference type="SUPFAM" id="SSF54197">
    <property type="entry name" value="HIT-like"/>
    <property type="match status" value="1"/>
</dbReference>
<evidence type="ECO:0000256" key="13">
    <source>
        <dbReference type="ARBA" id="ARBA00023136"/>
    </source>
</evidence>
<organism evidence="19 20">
    <name type="scientific">Gordonia polyisoprenivorans</name>
    <dbReference type="NCBI Taxonomy" id="84595"/>
    <lineage>
        <taxon>Bacteria</taxon>
        <taxon>Bacillati</taxon>
        <taxon>Actinomycetota</taxon>
        <taxon>Actinomycetes</taxon>
        <taxon>Mycobacteriales</taxon>
        <taxon>Gordoniaceae</taxon>
        <taxon>Gordonia</taxon>
    </lineage>
</organism>
<evidence type="ECO:0000256" key="2">
    <source>
        <dbReference type="ARBA" id="ARBA00004162"/>
    </source>
</evidence>
<dbReference type="RefSeq" id="WP_035726907.1">
    <property type="nucleotide sequence ID" value="NZ_CP073075.1"/>
</dbReference>
<comment type="pathway">
    <text evidence="3">Phospholipid metabolism; CDP-diacylglycerol degradation; phosphatidate from CDP-diacylglycerol: step 1/1.</text>
</comment>
<dbReference type="NCBIfam" id="TIGR01409">
    <property type="entry name" value="TAT_signal_seq"/>
    <property type="match status" value="1"/>
</dbReference>
<comment type="pathway">
    <text evidence="4">Lipid metabolism.</text>
</comment>
<evidence type="ECO:0000256" key="6">
    <source>
        <dbReference type="ARBA" id="ARBA00012375"/>
    </source>
</evidence>
<evidence type="ECO:0000256" key="7">
    <source>
        <dbReference type="ARBA" id="ARBA00022475"/>
    </source>
</evidence>
<comment type="caution">
    <text evidence="19">The sequence shown here is derived from an EMBL/GenBank/DDBJ whole genome shotgun (WGS) entry which is preliminary data.</text>
</comment>
<evidence type="ECO:0000256" key="9">
    <source>
        <dbReference type="ARBA" id="ARBA00022692"/>
    </source>
</evidence>
<dbReference type="Proteomes" id="UP000563898">
    <property type="component" value="Unassembled WGS sequence"/>
</dbReference>
<evidence type="ECO:0000256" key="4">
    <source>
        <dbReference type="ARBA" id="ARBA00005189"/>
    </source>
</evidence>
<keyword evidence="11" id="KW-1133">Transmembrane helix</keyword>
<dbReference type="AlphaFoldDB" id="A0A846WKA2"/>
<feature type="compositionally biased region" description="Polar residues" evidence="18">
    <location>
        <begin position="1"/>
        <end position="16"/>
    </location>
</feature>